<gene>
    <name evidence="10" type="ORF">JRJ22_14240</name>
</gene>
<protein>
    <submittedName>
        <fullName evidence="10">Methyl-accepting chemotaxis protein</fullName>
    </submittedName>
</protein>
<name>A0ABX7L5K0_9BACL</name>
<evidence type="ECO:0000313" key="11">
    <source>
        <dbReference type="Proteomes" id="UP000663452"/>
    </source>
</evidence>
<feature type="domain" description="Methyl-accepting transducer" evidence="8">
    <location>
        <begin position="287"/>
        <end position="523"/>
    </location>
</feature>
<evidence type="ECO:0000256" key="4">
    <source>
        <dbReference type="ARBA" id="ARBA00023224"/>
    </source>
</evidence>
<evidence type="ECO:0000256" key="5">
    <source>
        <dbReference type="ARBA" id="ARBA00029447"/>
    </source>
</evidence>
<evidence type="ECO:0000259" key="8">
    <source>
        <dbReference type="PROSITE" id="PS50111"/>
    </source>
</evidence>
<dbReference type="Gene3D" id="6.10.340.10">
    <property type="match status" value="1"/>
</dbReference>
<dbReference type="Gene3D" id="1.10.287.950">
    <property type="entry name" value="Methyl-accepting chemotaxis protein"/>
    <property type="match status" value="1"/>
</dbReference>
<accession>A0ABX7L5K0</accession>
<dbReference type="Proteomes" id="UP000663452">
    <property type="component" value="Chromosome"/>
</dbReference>
<evidence type="ECO:0000256" key="2">
    <source>
        <dbReference type="ARBA" id="ARBA00022475"/>
    </source>
</evidence>
<organism evidence="10 11">
    <name type="scientific">Paenibacillus tianjinensis</name>
    <dbReference type="NCBI Taxonomy" id="2810347"/>
    <lineage>
        <taxon>Bacteria</taxon>
        <taxon>Bacillati</taxon>
        <taxon>Bacillota</taxon>
        <taxon>Bacilli</taxon>
        <taxon>Bacillales</taxon>
        <taxon>Paenibacillaceae</taxon>
        <taxon>Paenibacillus</taxon>
    </lineage>
</organism>
<dbReference type="SMART" id="SM00304">
    <property type="entry name" value="HAMP"/>
    <property type="match status" value="1"/>
</dbReference>
<dbReference type="PROSITE" id="PS50111">
    <property type="entry name" value="CHEMOTAXIS_TRANSDUC_2"/>
    <property type="match status" value="1"/>
</dbReference>
<dbReference type="Pfam" id="PF00672">
    <property type="entry name" value="HAMP"/>
    <property type="match status" value="1"/>
</dbReference>
<evidence type="ECO:0000256" key="6">
    <source>
        <dbReference type="PROSITE-ProRule" id="PRU00284"/>
    </source>
</evidence>
<evidence type="ECO:0000256" key="1">
    <source>
        <dbReference type="ARBA" id="ARBA00004236"/>
    </source>
</evidence>
<dbReference type="InterPro" id="IPR024478">
    <property type="entry name" value="HlyB_4HB_MCP"/>
</dbReference>
<keyword evidence="2" id="KW-1003">Cell membrane</keyword>
<feature type="transmembrane region" description="Helical" evidence="7">
    <location>
        <begin position="12"/>
        <end position="36"/>
    </location>
</feature>
<keyword evidence="7" id="KW-0812">Transmembrane</keyword>
<dbReference type="Pfam" id="PF00015">
    <property type="entry name" value="MCPsignal"/>
    <property type="match status" value="1"/>
</dbReference>
<dbReference type="InterPro" id="IPR004089">
    <property type="entry name" value="MCPsignal_dom"/>
</dbReference>
<feature type="domain" description="HAMP" evidence="9">
    <location>
        <begin position="216"/>
        <end position="268"/>
    </location>
</feature>
<dbReference type="InterPro" id="IPR004090">
    <property type="entry name" value="Chemotax_Me-accpt_rcpt"/>
</dbReference>
<dbReference type="PANTHER" id="PTHR32089:SF112">
    <property type="entry name" value="LYSOZYME-LIKE PROTEIN-RELATED"/>
    <property type="match status" value="1"/>
</dbReference>
<dbReference type="SUPFAM" id="SSF58104">
    <property type="entry name" value="Methyl-accepting chemotaxis protein (MCP) signaling domain"/>
    <property type="match status" value="1"/>
</dbReference>
<reference evidence="10 11" key="1">
    <citation type="submission" date="2021-02" db="EMBL/GenBank/DDBJ databases">
        <title>Paenibacillus tianjinensis sp. nov.</title>
        <authorList>
            <person name="Liu H."/>
        </authorList>
    </citation>
    <scope>NUCLEOTIDE SEQUENCE [LARGE SCALE GENOMIC DNA]</scope>
    <source>
        <strain evidence="10 11">TB2019</strain>
    </source>
</reference>
<dbReference type="CDD" id="cd06225">
    <property type="entry name" value="HAMP"/>
    <property type="match status" value="1"/>
</dbReference>
<dbReference type="Pfam" id="PF12729">
    <property type="entry name" value="4HB_MCP_1"/>
    <property type="match status" value="1"/>
</dbReference>
<dbReference type="PROSITE" id="PS50885">
    <property type="entry name" value="HAMP"/>
    <property type="match status" value="1"/>
</dbReference>
<sequence>MMSYLANQKVSVKIMGLVGLSIFFMILIGYSGLHYLNKINGNAKQMYQHYMVPNELLNQIIINNAQINALQLELMIPSNQTVARQKEINDSIGSIITGSIAAQKQIEGIGMAGDVKQQYDTFKGMIAKSNEARDQMLGKLEANQTAEAYTVFAKQLSPIRTDIMNILISIKKLNQASAAELNHNNKNDASASQLNLFVLLAASVAVCGTISLLLSRMITRPLNRLKSLMQDAQNGNLSVKGSYKSTDEIGVLTIGFNDMIAGLRAIIARIGEHSQMLSASSEELLASSMQTSAASSHIAEEIQAVADGSVMQLSGSQECSRAMDEVATGIQRVAESASDVSSIASYTTEQAVLGSGKITTVSGQLDTILSTSQASAAVIKKLDSHSQEIGTIVGLISGIAGQTNLLALNASIEAARAGEHGRGFAVVATEVRKLAEQSNQSSGQIASILTEIQTLVLEAAQMMDKESTEIQAGLTGMHEAKQTFEQIVGYIQELNQQLEEVSAASQQISASSEEVSASLQVTSEIAGSSLNKTQNVAAASEQQLATMLEVEGAVKSLSGMAEELQELSSKFRI</sequence>
<dbReference type="InterPro" id="IPR003660">
    <property type="entry name" value="HAMP_dom"/>
</dbReference>
<dbReference type="PANTHER" id="PTHR32089">
    <property type="entry name" value="METHYL-ACCEPTING CHEMOTAXIS PROTEIN MCPB"/>
    <property type="match status" value="1"/>
</dbReference>
<dbReference type="CDD" id="cd11386">
    <property type="entry name" value="MCP_signal"/>
    <property type="match status" value="1"/>
</dbReference>
<evidence type="ECO:0000313" key="10">
    <source>
        <dbReference type="EMBL" id="QSF42491.1"/>
    </source>
</evidence>
<comment type="subcellular location">
    <subcellularLocation>
        <location evidence="1">Cell membrane</location>
    </subcellularLocation>
</comment>
<dbReference type="PRINTS" id="PR00260">
    <property type="entry name" value="CHEMTRNSDUCR"/>
</dbReference>
<comment type="similarity">
    <text evidence="5">Belongs to the methyl-accepting chemotaxis (MCP) protein family.</text>
</comment>
<keyword evidence="4 6" id="KW-0807">Transducer</keyword>
<dbReference type="EMBL" id="CP070969">
    <property type="protein sequence ID" value="QSF42491.1"/>
    <property type="molecule type" value="Genomic_DNA"/>
</dbReference>
<proteinExistence type="inferred from homology"/>
<evidence type="ECO:0000256" key="3">
    <source>
        <dbReference type="ARBA" id="ARBA00023136"/>
    </source>
</evidence>
<evidence type="ECO:0000259" key="9">
    <source>
        <dbReference type="PROSITE" id="PS50885"/>
    </source>
</evidence>
<feature type="transmembrane region" description="Helical" evidence="7">
    <location>
        <begin position="194"/>
        <end position="214"/>
    </location>
</feature>
<evidence type="ECO:0000256" key="7">
    <source>
        <dbReference type="SAM" id="Phobius"/>
    </source>
</evidence>
<dbReference type="SMART" id="SM00283">
    <property type="entry name" value="MA"/>
    <property type="match status" value="1"/>
</dbReference>
<keyword evidence="7" id="KW-1133">Transmembrane helix</keyword>
<keyword evidence="11" id="KW-1185">Reference proteome</keyword>
<keyword evidence="3 7" id="KW-0472">Membrane</keyword>